<organism evidence="1 2">
    <name type="scientific">Gossypium arboreum</name>
    <name type="common">Tree cotton</name>
    <name type="synonym">Gossypium nanking</name>
    <dbReference type="NCBI Taxonomy" id="29729"/>
    <lineage>
        <taxon>Eukaryota</taxon>
        <taxon>Viridiplantae</taxon>
        <taxon>Streptophyta</taxon>
        <taxon>Embryophyta</taxon>
        <taxon>Tracheophyta</taxon>
        <taxon>Spermatophyta</taxon>
        <taxon>Magnoliopsida</taxon>
        <taxon>eudicotyledons</taxon>
        <taxon>Gunneridae</taxon>
        <taxon>Pentapetalae</taxon>
        <taxon>rosids</taxon>
        <taxon>malvids</taxon>
        <taxon>Malvales</taxon>
        <taxon>Malvaceae</taxon>
        <taxon>Malvoideae</taxon>
        <taxon>Gossypium</taxon>
    </lineage>
</organism>
<evidence type="ECO:0000313" key="2">
    <source>
        <dbReference type="Proteomes" id="UP000032142"/>
    </source>
</evidence>
<keyword evidence="2" id="KW-1185">Reference proteome</keyword>
<dbReference type="AlphaFoldDB" id="A0A0B0NHT7"/>
<dbReference type="Proteomes" id="UP000032142">
    <property type="component" value="Unassembled WGS sequence"/>
</dbReference>
<protein>
    <submittedName>
        <fullName evidence="1">Uncharacterized protein</fullName>
    </submittedName>
</protein>
<dbReference type="EMBL" id="KN394337">
    <property type="protein sequence ID" value="KHG10646.1"/>
    <property type="molecule type" value="Genomic_DNA"/>
</dbReference>
<accession>A0A0B0NHT7</accession>
<proteinExistence type="predicted"/>
<reference evidence="2" key="1">
    <citation type="submission" date="2014-09" db="EMBL/GenBank/DDBJ databases">
        <authorList>
            <person name="Mudge J."/>
            <person name="Ramaraj T."/>
            <person name="Lindquist I.E."/>
            <person name="Bharti A.K."/>
            <person name="Sundararajan A."/>
            <person name="Cameron C.T."/>
            <person name="Woodward J.E."/>
            <person name="May G.D."/>
            <person name="Brubaker C."/>
            <person name="Broadhvest J."/>
            <person name="Wilkins T.A."/>
        </authorList>
    </citation>
    <scope>NUCLEOTIDE SEQUENCE</scope>
    <source>
        <strain evidence="2">cv. AKA8401</strain>
    </source>
</reference>
<name>A0A0B0NHT7_GOSAR</name>
<evidence type="ECO:0000313" key="1">
    <source>
        <dbReference type="EMBL" id="KHG10646.1"/>
    </source>
</evidence>
<gene>
    <name evidence="1" type="ORF">F383_09568</name>
</gene>
<sequence length="29" mass="3398">MFSCKTMSGKLASILRLRVRPCLGHWHRI</sequence>